<organism evidence="2 3">
    <name type="scientific">Pseudomonas phage 201phi2-1</name>
    <name type="common">Pseudomonas chlororaphis phage 201phi2-1</name>
    <dbReference type="NCBI Taxonomy" id="198110"/>
    <lineage>
        <taxon>Viruses</taxon>
        <taxon>Duplodnaviria</taxon>
        <taxon>Heunggongvirae</taxon>
        <taxon>Uroviricota</taxon>
        <taxon>Caudoviricetes</taxon>
        <taxon>Chimalliviridae</taxon>
        <taxon>Serwervirus</taxon>
        <taxon>Serwervirus 201phi21</taxon>
    </lineage>
</organism>
<feature type="compositionally biased region" description="Basic and acidic residues" evidence="1">
    <location>
        <begin position="54"/>
        <end position="67"/>
    </location>
</feature>
<keyword evidence="3" id="KW-1185">Reference proteome</keyword>
<accession>B3FIX4</accession>
<evidence type="ECO:0000313" key="2">
    <source>
        <dbReference type="EMBL" id="ABY62943.1"/>
    </source>
</evidence>
<name>B3FIX4_BP201</name>
<gene>
    <name evidence="2" type="ORF">201phi2-1p111</name>
</gene>
<organismHost>
    <name type="scientific">Pseudomonas chlororaphis</name>
    <dbReference type="NCBI Taxonomy" id="587753"/>
</organismHost>
<proteinExistence type="predicted"/>
<evidence type="ECO:0000313" key="3">
    <source>
        <dbReference type="Proteomes" id="UP000002421"/>
    </source>
</evidence>
<reference evidence="2 3" key="1">
    <citation type="journal article" date="2008" name="Virology">
        <title>Characterization of Pseudomonas chlororaphis myovirus 201varphi2-1 via genomic sequencing, mass spectrometry, and electron microscopy.</title>
        <authorList>
            <person name="Thomas J.A."/>
            <person name="Rolando M.R."/>
            <person name="Carroll C.A."/>
            <person name="Shen P.S."/>
            <person name="Belnap D.M."/>
            <person name="Weintraub S.T."/>
            <person name="Serwer P."/>
            <person name="Hardies S.C."/>
        </authorList>
    </citation>
    <scope>NUCLEOTIDE SEQUENCE</scope>
</reference>
<feature type="region of interest" description="Disordered" evidence="1">
    <location>
        <begin position="31"/>
        <end position="67"/>
    </location>
</feature>
<sequence>MRGFMRKPTTHRTRRGKLVEIPEQWRGQVPSNQTMLQRKAARIEVRSRKKRKLRTESKFHWDSQVDD</sequence>
<dbReference type="KEGG" id="vg:6372628"/>
<evidence type="ECO:0000256" key="1">
    <source>
        <dbReference type="SAM" id="MobiDB-lite"/>
    </source>
</evidence>
<dbReference type="RefSeq" id="YP_001956835.1">
    <property type="nucleotide sequence ID" value="NC_010821.1"/>
</dbReference>
<dbReference type="Proteomes" id="UP000002421">
    <property type="component" value="Segment"/>
</dbReference>
<dbReference type="EMBL" id="EU197055">
    <property type="protein sequence ID" value="ABY62943.1"/>
    <property type="molecule type" value="Genomic_DNA"/>
</dbReference>
<protein>
    <submittedName>
        <fullName evidence="2">Uncharacterized protein</fullName>
    </submittedName>
</protein>